<dbReference type="NCBIfam" id="TIGR03505">
    <property type="entry name" value="FimV_core"/>
    <property type="match status" value="1"/>
</dbReference>
<dbReference type="EMBL" id="PKUN01000030">
    <property type="protein sequence ID" value="PLX59814.1"/>
    <property type="molecule type" value="Genomic_DNA"/>
</dbReference>
<name>A0A2N6CRU3_9GAMM</name>
<feature type="region of interest" description="Disordered" evidence="2">
    <location>
        <begin position="137"/>
        <end position="157"/>
    </location>
</feature>
<feature type="region of interest" description="Disordered" evidence="2">
    <location>
        <begin position="628"/>
        <end position="654"/>
    </location>
</feature>
<feature type="compositionally biased region" description="Low complexity" evidence="2">
    <location>
        <begin position="141"/>
        <end position="157"/>
    </location>
</feature>
<feature type="region of interest" description="Disordered" evidence="2">
    <location>
        <begin position="233"/>
        <end position="304"/>
    </location>
</feature>
<accession>A0A2N6CRU3</accession>
<keyword evidence="3" id="KW-1133">Transmembrane helix</keyword>
<sequence>MIRNSLLLLLLLISSASAFALGLGGIKVESALNEPLDAKVRLISVEQMAIDDIRVKLAGPEGFRRAGIERPFLLSKLRFRAVFPENGDPYIQVSTREAIREPFLDFLLEVSWPQGNLVREFTILLDPPTYQPPRSEAVALSSERNSAAPASSSSAVSTYGPVQRTETLWVIAGKVQPDANVSRNRTMIALLKSNPDAFQRGNINLLKKGALLTIPTPGEIAATTETEARATVKQQMDEWRKGRRVSTAPPPTDNVVEPRPALDQQSTAPDTPVAESTGRQAGGELAQEPIASVAPGEELTAEERQRLRVVEPDRNWQLAEKSEADYPAQESDKLREAIKDSEQELVAVQEINRYIVELRAALESKVEALKKALEEKDAQLENLRQQIAQVGSKDAVPGQGVATDAATVMSSAPPPTGNVSVSAPVTDISPMEAVWKDEYWMILMGAVIVVLSTLLLLNMRGRRRETAFEAPALFEMSGETTAPDRNESVPPVEVVHEPADVPMTPVKAPRNQTHDEVSLLPEKSNDIASILMEADIYLAYRRYSQAESLVEEAMEQNPDSFELQAKLLEIYAFRRDKKAFASYLDQVYPALMNQSPELWEKVIDMGQHLVPEHPAWQRHESIDMILPAAPGKDTAGSAGQGAPTQQSPLDIDLDDLEISGEYSDAVTFGDLIQDSDE</sequence>
<feature type="domain" description="FimV N-terminal" evidence="5">
    <location>
        <begin position="21"/>
        <end position="128"/>
    </location>
</feature>
<keyword evidence="3" id="KW-0472">Membrane</keyword>
<dbReference type="AlphaFoldDB" id="A0A2N6CRU3"/>
<reference evidence="6 7" key="1">
    <citation type="submission" date="2017-11" db="EMBL/GenBank/DDBJ databases">
        <title>Genome-resolved metagenomics identifies genetic mobility, metabolic interactions, and unexpected diversity in perchlorate-reducing communities.</title>
        <authorList>
            <person name="Barnum T.P."/>
            <person name="Figueroa I.A."/>
            <person name="Carlstrom C.I."/>
            <person name="Lucas L.N."/>
            <person name="Engelbrektson A.L."/>
            <person name="Coates J.D."/>
        </authorList>
    </citation>
    <scope>NUCLEOTIDE SEQUENCE [LARGE SCALE GENOMIC DNA]</scope>
    <source>
        <strain evidence="6">BM301</strain>
    </source>
</reference>
<evidence type="ECO:0000256" key="4">
    <source>
        <dbReference type="SAM" id="SignalP"/>
    </source>
</evidence>
<dbReference type="InterPro" id="IPR020012">
    <property type="entry name" value="LysM_FimV"/>
</dbReference>
<feature type="coiled-coil region" evidence="1">
    <location>
        <begin position="331"/>
        <end position="393"/>
    </location>
</feature>
<evidence type="ECO:0000256" key="2">
    <source>
        <dbReference type="SAM" id="MobiDB-lite"/>
    </source>
</evidence>
<evidence type="ECO:0000256" key="3">
    <source>
        <dbReference type="SAM" id="Phobius"/>
    </source>
</evidence>
<feature type="transmembrane region" description="Helical" evidence="3">
    <location>
        <begin position="439"/>
        <end position="457"/>
    </location>
</feature>
<gene>
    <name evidence="6" type="ORF">C0630_18015</name>
</gene>
<dbReference type="RefSeq" id="WP_273440855.1">
    <property type="nucleotide sequence ID" value="NZ_PKUN01000030.1"/>
</dbReference>
<feature type="signal peptide" evidence="4">
    <location>
        <begin position="1"/>
        <end position="20"/>
    </location>
</feature>
<proteinExistence type="predicted"/>
<dbReference type="Proteomes" id="UP000235015">
    <property type="component" value="Unassembled WGS sequence"/>
</dbReference>
<protein>
    <recommendedName>
        <fullName evidence="5">FimV N-terminal domain-containing protein</fullName>
    </recommendedName>
</protein>
<keyword evidence="1" id="KW-0175">Coiled coil</keyword>
<keyword evidence="3" id="KW-0812">Transmembrane</keyword>
<dbReference type="STRING" id="1111735.GCA_000428045_03112"/>
<comment type="caution">
    <text evidence="6">The sequence shown here is derived from an EMBL/GenBank/DDBJ whole genome shotgun (WGS) entry which is preliminary data.</text>
</comment>
<dbReference type="Pfam" id="PF25800">
    <property type="entry name" value="FimV_N"/>
    <property type="match status" value="1"/>
</dbReference>
<evidence type="ECO:0000313" key="7">
    <source>
        <dbReference type="Proteomes" id="UP000235015"/>
    </source>
</evidence>
<evidence type="ECO:0000256" key="1">
    <source>
        <dbReference type="SAM" id="Coils"/>
    </source>
</evidence>
<organism evidence="6 7">
    <name type="scientific">Sedimenticola selenatireducens</name>
    <dbReference type="NCBI Taxonomy" id="191960"/>
    <lineage>
        <taxon>Bacteria</taxon>
        <taxon>Pseudomonadati</taxon>
        <taxon>Pseudomonadota</taxon>
        <taxon>Gammaproteobacteria</taxon>
        <taxon>Chromatiales</taxon>
        <taxon>Sedimenticolaceae</taxon>
        <taxon>Sedimenticola</taxon>
    </lineage>
</organism>
<dbReference type="InterPro" id="IPR057840">
    <property type="entry name" value="FimV_N"/>
</dbReference>
<keyword evidence="4" id="KW-0732">Signal</keyword>
<evidence type="ECO:0000313" key="6">
    <source>
        <dbReference type="EMBL" id="PLX59814.1"/>
    </source>
</evidence>
<feature type="chain" id="PRO_5014834149" description="FimV N-terminal domain-containing protein" evidence="4">
    <location>
        <begin position="21"/>
        <end position="677"/>
    </location>
</feature>
<evidence type="ECO:0000259" key="5">
    <source>
        <dbReference type="Pfam" id="PF25800"/>
    </source>
</evidence>